<dbReference type="SUPFAM" id="SSF56281">
    <property type="entry name" value="Metallo-hydrolase/oxidoreductase"/>
    <property type="match status" value="1"/>
</dbReference>
<keyword evidence="3" id="KW-0378">Hydrolase</keyword>
<comment type="caution">
    <text evidence="3">The sequence shown here is derived from an EMBL/GenBank/DDBJ whole genome shotgun (WGS) entry which is preliminary data.</text>
</comment>
<protein>
    <submittedName>
        <fullName evidence="3">MBL fold metallo-hydrolase</fullName>
    </submittedName>
</protein>
<evidence type="ECO:0000256" key="1">
    <source>
        <dbReference type="ARBA" id="ARBA00022833"/>
    </source>
</evidence>
<name>A0A549YIZ6_9BACI</name>
<keyword evidence="1" id="KW-0862">Zinc</keyword>
<reference evidence="3 4" key="1">
    <citation type="submission" date="2019-07" db="EMBL/GenBank/DDBJ databases">
        <title>Genomic analysis of Lentibacillus sp. NKC851-2.</title>
        <authorList>
            <person name="Oh Y.J."/>
        </authorList>
    </citation>
    <scope>NUCLEOTIDE SEQUENCE [LARGE SCALE GENOMIC DNA]</scope>
    <source>
        <strain evidence="3 4">NKC851-2</strain>
    </source>
</reference>
<dbReference type="AlphaFoldDB" id="A0A549YIZ6"/>
<dbReference type="EMBL" id="VJMZ01000001">
    <property type="protein sequence ID" value="TRM11859.1"/>
    <property type="molecule type" value="Genomic_DNA"/>
</dbReference>
<evidence type="ECO:0000313" key="4">
    <source>
        <dbReference type="Proteomes" id="UP000319280"/>
    </source>
</evidence>
<dbReference type="SMART" id="SM00849">
    <property type="entry name" value="Lactamase_B"/>
    <property type="match status" value="1"/>
</dbReference>
<dbReference type="GO" id="GO:0042781">
    <property type="term" value="F:3'-tRNA processing endoribonuclease activity"/>
    <property type="evidence" value="ECO:0007669"/>
    <property type="project" value="TreeGrafter"/>
</dbReference>
<dbReference type="Pfam" id="PF12706">
    <property type="entry name" value="Lactamase_B_2"/>
    <property type="match status" value="1"/>
</dbReference>
<dbReference type="PANTHER" id="PTHR46018">
    <property type="entry name" value="ZINC PHOSPHODIESTERASE ELAC PROTEIN 1"/>
    <property type="match status" value="1"/>
</dbReference>
<gene>
    <name evidence="3" type="ORF">FH966_09290</name>
</gene>
<dbReference type="Proteomes" id="UP000319280">
    <property type="component" value="Unassembled WGS sequence"/>
</dbReference>
<dbReference type="InterPro" id="IPR001279">
    <property type="entry name" value="Metallo-B-lactamas"/>
</dbReference>
<evidence type="ECO:0000313" key="3">
    <source>
        <dbReference type="EMBL" id="TRM11859.1"/>
    </source>
</evidence>
<dbReference type="PANTHER" id="PTHR46018:SF4">
    <property type="entry name" value="METALLO-HYDROLASE YHFI-RELATED"/>
    <property type="match status" value="1"/>
</dbReference>
<dbReference type="CDD" id="cd07716">
    <property type="entry name" value="RNaseZ_short-form-like_MBL-fold"/>
    <property type="match status" value="1"/>
</dbReference>
<feature type="domain" description="Metallo-beta-lactamase" evidence="2">
    <location>
        <begin position="18"/>
        <end position="210"/>
    </location>
</feature>
<dbReference type="InterPro" id="IPR036866">
    <property type="entry name" value="RibonucZ/Hydroxyglut_hydro"/>
</dbReference>
<organism evidence="3 4">
    <name type="scientific">Lentibacillus cibarius</name>
    <dbReference type="NCBI Taxonomy" id="2583219"/>
    <lineage>
        <taxon>Bacteria</taxon>
        <taxon>Bacillati</taxon>
        <taxon>Bacillota</taxon>
        <taxon>Bacilli</taxon>
        <taxon>Bacillales</taxon>
        <taxon>Bacillaceae</taxon>
        <taxon>Lentibacillus</taxon>
    </lineage>
</organism>
<evidence type="ECO:0000259" key="2">
    <source>
        <dbReference type="SMART" id="SM00849"/>
    </source>
</evidence>
<proteinExistence type="predicted"/>
<sequence length="247" mass="27086">MKLTIIGFWGGYPGPDGATSAYLLEKNGFTLLMDAGSGSLSKLQKRKHVMDLDAVILSHYHSDHIADIGVLQYARLVQSYLNGPVDTLPIYGHTEDKAGFNQLTHKCTKGVAYDPKSVLTIGPFSITFLKTNHPVPCFGMRITDGDATIVYTADTAFKEEWADFTKDADLLITDCNFYADQDGAQAGHMTSEEGATIAAEANVGELLLSHLPQYRNNQDLVTEASTHFSGNIHLAREGFVWEKGHNF</sequence>
<dbReference type="RefSeq" id="WP_142790923.1">
    <property type="nucleotide sequence ID" value="NZ_VJMZ01000001.1"/>
</dbReference>
<keyword evidence="4" id="KW-1185">Reference proteome</keyword>
<dbReference type="Gene3D" id="3.60.15.10">
    <property type="entry name" value="Ribonuclease Z/Hydroxyacylglutathione hydrolase-like"/>
    <property type="match status" value="1"/>
</dbReference>
<accession>A0A549YIZ6</accession>